<dbReference type="Proteomes" id="UP000053110">
    <property type="component" value="Unassembled WGS sequence"/>
</dbReference>
<dbReference type="AlphaFoldDB" id="A0A061HBY2"/>
<reference evidence="2" key="2">
    <citation type="submission" date="2013-01" db="EMBL/GenBank/DDBJ databases">
        <title>The wheat powdery mildew genome reveals unique evolution of an obligate biotroph.</title>
        <authorList>
            <person name="Oberhaensli S."/>
            <person name="Wicker T."/>
            <person name="Keller B."/>
        </authorList>
    </citation>
    <scope>NUCLEOTIDE SEQUENCE</scope>
    <source>
        <strain evidence="2">96224</strain>
    </source>
</reference>
<proteinExistence type="predicted"/>
<dbReference type="OrthoDB" id="5325276at2759"/>
<name>A0A061HBY2_BLUGR</name>
<reference evidence="3" key="3">
    <citation type="submission" date="2018-07" db="EMBL/GenBank/DDBJ databases">
        <authorList>
            <person name="Quirk P.G."/>
            <person name="Krulwich T.A."/>
        </authorList>
    </citation>
    <scope>NUCLEOTIDE SEQUENCE</scope>
    <source>
        <strain evidence="3">96224</strain>
    </source>
</reference>
<dbReference type="EMBL" id="KE375221">
    <property type="protein sequence ID" value="EPQ61488.1"/>
    <property type="molecule type" value="Genomic_DNA"/>
</dbReference>
<feature type="region of interest" description="Disordered" evidence="1">
    <location>
        <begin position="203"/>
        <end position="260"/>
    </location>
</feature>
<dbReference type="EMBL" id="UIGY01000250">
    <property type="protein sequence ID" value="SUZ13935.1"/>
    <property type="molecule type" value="Genomic_DNA"/>
</dbReference>
<evidence type="ECO:0000256" key="1">
    <source>
        <dbReference type="SAM" id="MobiDB-lite"/>
    </source>
</evidence>
<organism evidence="3">
    <name type="scientific">Blumeria graminis f. sp. tritici 96224</name>
    <dbReference type="NCBI Taxonomy" id="1268274"/>
    <lineage>
        <taxon>Eukaryota</taxon>
        <taxon>Fungi</taxon>
        <taxon>Dikarya</taxon>
        <taxon>Ascomycota</taxon>
        <taxon>Pezizomycotina</taxon>
        <taxon>Leotiomycetes</taxon>
        <taxon>Erysiphales</taxon>
        <taxon>Erysiphaceae</taxon>
        <taxon>Blumeria</taxon>
    </lineage>
</organism>
<evidence type="ECO:0000313" key="2">
    <source>
        <dbReference type="EMBL" id="EPQ61488.1"/>
    </source>
</evidence>
<evidence type="ECO:0000313" key="3">
    <source>
        <dbReference type="EMBL" id="SUZ13935.1"/>
    </source>
</evidence>
<feature type="non-terminal residue" evidence="3">
    <location>
        <position position="760"/>
    </location>
</feature>
<evidence type="ECO:0000313" key="4">
    <source>
        <dbReference type="Proteomes" id="UP000053110"/>
    </source>
</evidence>
<accession>A0A061HBY2</accession>
<feature type="region of interest" description="Disordered" evidence="1">
    <location>
        <begin position="345"/>
        <end position="365"/>
    </location>
</feature>
<protein>
    <submittedName>
        <fullName evidence="3">BgtA-20526</fullName>
    </submittedName>
</protein>
<dbReference type="HOGENOM" id="CLU_366796_0_0_1"/>
<sequence length="760" mass="83881">MGLSLKNLLSGAPTPTSPKTLGYRYDCSKPSSPPIKGSYPLVTKKSGNFHGAVVRPSTSSFATRRSSTAINPKTTLGQTSDEFSIFHSQTLDYRCASSYMDTENFKIVVPQRTQVICDKQNSPAVASNRDYHRPRNNDTTARSIFQFPSNLSFSRHSQTSRGLISRQRRPYIDLLEAHSTIKSSNDVFQNRLKATGVRNYGEDVANRNMGHGRGLSTEVRPKTSPSSSATSHKKPTRKFGLGDQGGSDSRPKTSFSTNDTPCRFHHNFSLGRSIDARKDLELPGNDAAHDATLPEIDCGHDSTIGPCSPNPIIPRYGQDRPHTAAASSGDLQLKLVRKARPMAHNFPGINQPNLRDHKDSVSLSGSIPAESPHIPKSHLATLNARCVDLSSAHRNKRPKRRIHSETDLHRIHVASNQIDLHNGPRSATSLPRFPRDNHLISNLNTDNFTQLLSIDEPNDLPKHKYSKHSEIFDNYVIPKFKNHGSRYFVNDQSCLDSKLPSHNRQDRILSIHKVQPVSAKNFTPRSADKNIQEVDIGYSPKIRLSGQEIELASSINSPWADKSASGSLSDRTVDYSTSSSYSCHEFTPIASHSIASNLNENHLPNELDTSAPTSGSDCSWPRRYDRTKHDIMEIVSENEGRSEEITVGKSLSCAFPQLATGLQFPTISNEKYDLEAASSKNSLTRQSSILSSLLEFKEVDDDSMGSNRPRLRPDGEELLFRDDGYGPGLGGMLPGLCIVSPNLMHQVSICREATTSGVVV</sequence>
<reference evidence="4" key="1">
    <citation type="journal article" date="2013" name="Nat. Genet.">
        <title>The wheat powdery mildew genome shows the unique evolution of an obligate biotroph.</title>
        <authorList>
            <person name="Wicker T."/>
            <person name="Oberhaensli S."/>
            <person name="Parlange F."/>
            <person name="Buchmann J.P."/>
            <person name="Shatalina M."/>
            <person name="Roffler S."/>
            <person name="Ben-David R."/>
            <person name="Dolezel J."/>
            <person name="Simkova H."/>
            <person name="Schulze-Lefert P."/>
            <person name="Spanu P.D."/>
            <person name="Bruggmann R."/>
            <person name="Amselem J."/>
            <person name="Quesneville H."/>
            <person name="Ver Loren van Themaat E."/>
            <person name="Paape T."/>
            <person name="Shimizu K.K."/>
            <person name="Keller B."/>
        </authorList>
    </citation>
    <scope>NUCLEOTIDE SEQUENCE [LARGE SCALE GENOMIC DNA]</scope>
    <source>
        <strain evidence="4">96224</strain>
    </source>
</reference>
<gene>
    <name evidence="2" type="ORF">BGT96224_A20526</name>
    <name evidence="3" type="ORF">BGT96224V2_LOCUS7104</name>
</gene>